<dbReference type="SMART" id="SM00860">
    <property type="entry name" value="SMI1_KNR4"/>
    <property type="match status" value="1"/>
</dbReference>
<protein>
    <submittedName>
        <fullName evidence="3">SMI1/KNR4 family protein</fullName>
    </submittedName>
</protein>
<dbReference type="InterPro" id="IPR037883">
    <property type="entry name" value="Knr4/Smi1-like_sf"/>
</dbReference>
<reference evidence="3" key="1">
    <citation type="submission" date="2021-04" db="EMBL/GenBank/DDBJ databases">
        <title>Genomic sequence of Actinosynnema pretiosum subsp. pretiosum ATCC 31280 (C-14919).</title>
        <authorList>
            <person name="Bai L."/>
            <person name="Wang X."/>
            <person name="Xiao Y."/>
        </authorList>
    </citation>
    <scope>NUCLEOTIDE SEQUENCE</scope>
    <source>
        <strain evidence="3">ATCC 31280</strain>
    </source>
</reference>
<name>A0AA45L5S8_9PSEU</name>
<dbReference type="InterPro" id="IPR018958">
    <property type="entry name" value="Knr4/Smi1-like_dom"/>
</dbReference>
<dbReference type="Proteomes" id="UP000677152">
    <property type="component" value="Chromosome"/>
</dbReference>
<gene>
    <name evidence="3" type="ORF">KCV87_31540</name>
</gene>
<dbReference type="Gene3D" id="3.40.1580.10">
    <property type="entry name" value="SMI1/KNR4-like"/>
    <property type="match status" value="1"/>
</dbReference>
<evidence type="ECO:0000256" key="1">
    <source>
        <dbReference type="SAM" id="MobiDB-lite"/>
    </source>
</evidence>
<evidence type="ECO:0000313" key="3">
    <source>
        <dbReference type="EMBL" id="QUF03847.1"/>
    </source>
</evidence>
<dbReference type="AlphaFoldDB" id="A0AA45L5S8"/>
<feature type="compositionally biased region" description="Polar residues" evidence="1">
    <location>
        <begin position="1"/>
        <end position="15"/>
    </location>
</feature>
<evidence type="ECO:0000259" key="2">
    <source>
        <dbReference type="SMART" id="SM00860"/>
    </source>
</evidence>
<dbReference type="SUPFAM" id="SSF160631">
    <property type="entry name" value="SMI1/KNR4-like"/>
    <property type="match status" value="1"/>
</dbReference>
<proteinExistence type="predicted"/>
<dbReference type="Pfam" id="PF09346">
    <property type="entry name" value="SMI1_KNR4"/>
    <property type="match status" value="1"/>
</dbReference>
<feature type="region of interest" description="Disordered" evidence="1">
    <location>
        <begin position="1"/>
        <end position="25"/>
    </location>
</feature>
<sequence length="184" mass="20851">MGPREANTNDNRFQSTARRADDRRTATVAPTALRGHLNPPASEAEVQAFEREQNVTLPQAYRRFLLELGDGGVGPHYGVLPLHEWSLGESEWPAQESPFDLGRNREEWWEGTWEDDDHPYRGTISVVHQGCANYTLLIVTGQCRGRLLDASLDASFAQVWGDEDFLAWYERWPAEVLAGRGRWG</sequence>
<dbReference type="EMBL" id="CP073249">
    <property type="protein sequence ID" value="QUF03847.1"/>
    <property type="molecule type" value="Genomic_DNA"/>
</dbReference>
<organism evidence="3 4">
    <name type="scientific">Actinosynnema pretiosum subsp. pretiosum</name>
    <dbReference type="NCBI Taxonomy" id="103721"/>
    <lineage>
        <taxon>Bacteria</taxon>
        <taxon>Bacillati</taxon>
        <taxon>Actinomycetota</taxon>
        <taxon>Actinomycetes</taxon>
        <taxon>Pseudonocardiales</taxon>
        <taxon>Pseudonocardiaceae</taxon>
        <taxon>Actinosynnema</taxon>
    </lineage>
</organism>
<evidence type="ECO:0000313" key="4">
    <source>
        <dbReference type="Proteomes" id="UP000677152"/>
    </source>
</evidence>
<feature type="domain" description="Knr4/Smi1-like" evidence="2">
    <location>
        <begin position="40"/>
        <end position="171"/>
    </location>
</feature>
<accession>A0AA45L5S8</accession>